<feature type="transmembrane region" description="Helical" evidence="1">
    <location>
        <begin position="476"/>
        <end position="493"/>
    </location>
</feature>
<dbReference type="Proteomes" id="UP000295444">
    <property type="component" value="Unassembled WGS sequence"/>
</dbReference>
<evidence type="ECO:0008006" key="4">
    <source>
        <dbReference type="Google" id="ProtNLM"/>
    </source>
</evidence>
<evidence type="ECO:0000256" key="1">
    <source>
        <dbReference type="SAM" id="Phobius"/>
    </source>
</evidence>
<dbReference type="EMBL" id="SNXZ01000001">
    <property type="protein sequence ID" value="TDQ04343.1"/>
    <property type="molecule type" value="Genomic_DNA"/>
</dbReference>
<sequence>MAVHAPTRPDAVAKPRHRADLVAAALLLAFVATAVVVCVWFEPLRQFGAKSFRNAPALFGEWPLLGTLHAHVGPGTPVVLVVAVAVAAWGPALAARLSWPRLLLAGYATALVWTFGLALVDGWQVGVAARLRTADEYLHEVPGITDIPAMLRGFTGRILDYQPDSWTTHVSGHPPGATLVFVWLDRIGLGGGAWAGVACIVVGCLTAVAVPVTIKELGAARVARAAAPGTVNGFGWGGPARAAVPGTVDGRGGADLAQAAAQGSGRSGLTRAAEPDRVMEPGAEGFARAAVPFLALFPGAVWVGASADGLFAGVTTSGIALLALGAARRRVLPCLAGGLLLGYGIFLSYGLLLLGAVALAVVLVTRSWRALVLAAVAALAVFAVFSLAGFWWPDGYSLVVQRYYQGIGAIRPYSYWVWANLACLAVVVGPAVAPGLRRAFADRGRTSLPVVALAGAALVAVLAADVSGLSKAETERIWLPFAVWLVPLAALLPASSRRWWLLGQAAVAIAVNHILVTSW</sequence>
<feature type="transmembrane region" description="Helical" evidence="1">
    <location>
        <begin position="339"/>
        <end position="364"/>
    </location>
</feature>
<dbReference type="AlphaFoldDB" id="A0A4R6SMF1"/>
<feature type="transmembrane region" description="Helical" evidence="1">
    <location>
        <begin position="285"/>
        <end position="303"/>
    </location>
</feature>
<gene>
    <name evidence="2" type="ORF">EV186_101288</name>
</gene>
<feature type="transmembrane region" description="Helical" evidence="1">
    <location>
        <begin position="499"/>
        <end position="516"/>
    </location>
</feature>
<feature type="transmembrane region" description="Helical" evidence="1">
    <location>
        <begin position="62"/>
        <end position="90"/>
    </location>
</feature>
<keyword evidence="1" id="KW-0472">Membrane</keyword>
<proteinExistence type="predicted"/>
<feature type="transmembrane region" description="Helical" evidence="1">
    <location>
        <begin position="309"/>
        <end position="327"/>
    </location>
</feature>
<feature type="transmembrane region" description="Helical" evidence="1">
    <location>
        <begin position="21"/>
        <end position="42"/>
    </location>
</feature>
<evidence type="ECO:0000313" key="3">
    <source>
        <dbReference type="Proteomes" id="UP000295444"/>
    </source>
</evidence>
<feature type="transmembrane region" description="Helical" evidence="1">
    <location>
        <begin position="413"/>
        <end position="434"/>
    </location>
</feature>
<dbReference type="OrthoDB" id="5242248at2"/>
<keyword evidence="1" id="KW-0812">Transmembrane</keyword>
<comment type="caution">
    <text evidence="2">The sequence shown here is derived from an EMBL/GenBank/DDBJ whole genome shotgun (WGS) entry which is preliminary data.</text>
</comment>
<protein>
    <recommendedName>
        <fullName evidence="4">Integral membrane protein</fullName>
    </recommendedName>
</protein>
<name>A0A4R6SMF1_LABRH</name>
<feature type="transmembrane region" description="Helical" evidence="1">
    <location>
        <begin position="370"/>
        <end position="392"/>
    </location>
</feature>
<dbReference type="RefSeq" id="WP_133847259.1">
    <property type="nucleotide sequence ID" value="NZ_SNXZ01000001.1"/>
</dbReference>
<accession>A0A4R6SMF1</accession>
<evidence type="ECO:0000313" key="2">
    <source>
        <dbReference type="EMBL" id="TDQ04343.1"/>
    </source>
</evidence>
<reference evidence="2 3" key="1">
    <citation type="submission" date="2019-03" db="EMBL/GenBank/DDBJ databases">
        <title>Genomic Encyclopedia of Type Strains, Phase IV (KMG-IV): sequencing the most valuable type-strain genomes for metagenomic binning, comparative biology and taxonomic classification.</title>
        <authorList>
            <person name="Goeker M."/>
        </authorList>
    </citation>
    <scope>NUCLEOTIDE SEQUENCE [LARGE SCALE GENOMIC DNA]</scope>
    <source>
        <strain evidence="2 3">DSM 45361</strain>
    </source>
</reference>
<feature type="transmembrane region" description="Helical" evidence="1">
    <location>
        <begin position="102"/>
        <end position="120"/>
    </location>
</feature>
<keyword evidence="3" id="KW-1185">Reference proteome</keyword>
<feature type="transmembrane region" description="Helical" evidence="1">
    <location>
        <begin position="446"/>
        <end position="464"/>
    </location>
</feature>
<organism evidence="2 3">
    <name type="scientific">Labedaea rhizosphaerae</name>
    <dbReference type="NCBI Taxonomy" id="598644"/>
    <lineage>
        <taxon>Bacteria</taxon>
        <taxon>Bacillati</taxon>
        <taxon>Actinomycetota</taxon>
        <taxon>Actinomycetes</taxon>
        <taxon>Pseudonocardiales</taxon>
        <taxon>Pseudonocardiaceae</taxon>
        <taxon>Labedaea</taxon>
    </lineage>
</organism>
<keyword evidence="1" id="KW-1133">Transmembrane helix</keyword>
<feature type="transmembrane region" description="Helical" evidence="1">
    <location>
        <begin position="193"/>
        <end position="214"/>
    </location>
</feature>